<evidence type="ECO:0000256" key="6">
    <source>
        <dbReference type="SAM" id="MobiDB-lite"/>
    </source>
</evidence>
<dbReference type="InterPro" id="IPR050830">
    <property type="entry name" value="Fungal_FAS"/>
</dbReference>
<dbReference type="InterPro" id="IPR029069">
    <property type="entry name" value="HotDog_dom_sf"/>
</dbReference>
<dbReference type="InterPro" id="IPR013785">
    <property type="entry name" value="Aldolase_TIM"/>
</dbReference>
<keyword evidence="9" id="KW-1185">Reference proteome</keyword>
<dbReference type="InterPro" id="IPR013565">
    <property type="entry name" value="Fas1/AflB-like_central"/>
</dbReference>
<dbReference type="SMART" id="SM00827">
    <property type="entry name" value="PKS_AT"/>
    <property type="match status" value="1"/>
</dbReference>
<dbReference type="EMBL" id="AP022574">
    <property type="protein sequence ID" value="BBX69228.1"/>
    <property type="molecule type" value="Genomic_DNA"/>
</dbReference>
<dbReference type="Gene3D" id="3.30.70.3320">
    <property type="match status" value="1"/>
</dbReference>
<dbReference type="InterPro" id="IPR003965">
    <property type="entry name" value="Fatty_acid_synthase"/>
</dbReference>
<evidence type="ECO:0000313" key="9">
    <source>
        <dbReference type="Proteomes" id="UP000466514"/>
    </source>
</evidence>
<evidence type="ECO:0000256" key="4">
    <source>
        <dbReference type="ARBA" id="ARBA00022857"/>
    </source>
</evidence>
<dbReference type="Pfam" id="PF22690">
    <property type="entry name" value="FAS_AT_central"/>
    <property type="match status" value="1"/>
</dbReference>
<dbReference type="GO" id="GO:0016787">
    <property type="term" value="F:hydrolase activity"/>
    <property type="evidence" value="ECO:0007669"/>
    <property type="project" value="UniProtKB-KW"/>
</dbReference>
<dbReference type="Pfam" id="PF02801">
    <property type="entry name" value="Ketoacyl-synt_C"/>
    <property type="match status" value="1"/>
</dbReference>
<dbReference type="Pfam" id="PF18094">
    <property type="entry name" value="DNA_pol_B_N"/>
    <property type="match status" value="1"/>
</dbReference>
<dbReference type="InterPro" id="IPR047224">
    <property type="entry name" value="FAS_alpha_su_C"/>
</dbReference>
<dbReference type="Pfam" id="PF00109">
    <property type="entry name" value="ketoacyl-synt"/>
    <property type="match status" value="1"/>
</dbReference>
<dbReference type="CDD" id="cd00828">
    <property type="entry name" value="elong_cond_enzymes"/>
    <property type="match status" value="1"/>
</dbReference>
<sequence>MTINDQHRATTSSESEGGPAFESLAGAHALVDRLHAGEPYAVAFGGQGGPWLENLEELVNSAGIESEISQLVAEAELLLEPLARELVVVRPIGFEPMKWIRALAADEPLPALKDLTTAAISGPGILLTQMAAQRALKRQGLDLEGHPPVAIAGHSQGVTAVESLKAGGARDAELLAIGQLIGAAGSLVSRRRGMVGRGDKSPMVSVTNVDPARMAELLDEFAQDVRTVLAPALSIRNGRRSVVITGTPEQLARFELYCEKITEREEAERKNKTRGGAIFRPVFNQLNVEVGFHTPRLADGVDLVEEWAARTGLDRDLTRMLTEHIFIKPVDWVSEVEGLAAAGAKWIIDLGPSDTVTRLTAPVIRGLGIGIVAAATRAGQRSLFTVGAAPDVAPAWSSYAPTPVALPGGSVKASTKFTRLTGRSPILLAGMTPTTVDAKIVAAAANAGHWAELAGGGQVTEEIFDARIQELTQLLEPGRAVQFNSLFLDPYLWKLQVGGKRLVQKARQSGAPIDGVVVTAGIPDLEEAVDLIEELNTVGITHVTFKPGTVDQIKSVIKIAAEVPARDVIVHIEGGRAGGHHSWEDLDDLLLSTYGELRKYRNITICVGGGVGTPERAAEYLCGDWAKAYGFPAMPVDGILVGTAAMATKEATTSPAVKRMLVETSGTDTWVGAGRAINGMASGRSQLGADIHEIDNAASRCGRLLDEVAGDADAVAERRDEIIAAMAATAKPYFGDAGDMTYLQWLQRYVELAIGAGDSTAETMAPGSPWLAVTWRDRFADMLKRAEARLSEKDFGPIETLFGADGDALLDDPQSAIAALLTRYPDAETVRLHPADLPFFVTLCKTPGKPVNFVPVIDKDVRRWWRSDSLWQAHDARYTADQVCIIPGTQAVAGITRVDEPVGDLLDRFEQEIVDRVLASGAQPVPVVSRRQARADVSGPLAVVLDSPDVLWAGRTAINPVHRIGAPGEWQVNDVPGKPSATHPNTGARLELAADSDRRAGAERPGDVAVTLSVPLSDIWIEIRFTLPSCTVDGGMPIVTVEDASKAMRAVLAIAAGVDGPDALPAVVDNTATVTVEWDPEKVADHTGVTATFGAPLAPGLTLVPDALVGLCWPAVFSAIGSAVTGDDFPVVEGLLSLVHLDHAAHLLATMPSTKAELTITATASAATDTEVGRVVPVIVTIADSEGTALATLEERFAIRGRTGPAELTDPPRAGGAITDNATDTPRRRRRDVVVNAPVDMSAFAVVSGDHNPIHTDRAAALLAGLKTPIVHGMWLSAAAQHAVTATDGRATPPARLVGWTSRFLGMVLPGDEIEFRVDRVGIDRGAEIVEVAAKVGGELVMAATAQLAAPKTVYAFPGQGIQSKGMGMDVRARSKAARKVWDIADKFTRETLGFSVLHVVRDNPTSLIASGVHYHHPEGVLYLTQFTQVAMATVAAAQVAEMREQGAFVEGAIACGHSVGEYTALACVSGVYELPALLEVVFHRGSKMHDIVPRDAQGRSNYRLAAIRPSQIDLDDADVKDFVAEISERTGEFLEIVNFNLRGSQYAIAGTVAGLEALEEEVERRREMSGGKRSFILVPGIDVPFHSSVLRVGVADFRRALERVMPEDTDPELLVGRYIPNLVPRPFTLDRDFVQEIRDLVPAEPLDEILADYDTWRNERPAELCRKLVIELLAWQFASPVRWIETQDLLFIEEAAGGLGVERFVEIGVKNAPTVAGLATNTLKLPEYSHNTTEVLNAERDAAVLFATDTDPEPDIEDTPPAPASAEPEAVPAEAAPAAPAPAAAPSGGPRPDDLTFDASDATMALIALSAKIRIDQIEPLDSIESITDGASSRRNQMLVDLGSELNLGAIDGAAEADLAGLKSQVTKLARTYKPFGPVLSDAINDQLRTVFGPSGKRPAYLTERVTKTWELGEGWAKHVTVEVALGTREGSSVRGGALGGLHDGALADAAAVDKTIDAAVAAVAARRGVSVALPSAGGAGGGVVDSAALGEFAEQVTGPDGVLASAARTILDQLGLGAPFVTPDSSADAELIDLVTAELGSDWPRLVAPSFDARKAVLLDDRWASAREDLVKIWLMEPDEVEAQWSRLAERFEGAGHVVGTQATYWQGKALAAGRTVHASLYARAAAGAENPGKGCYSDEVAVVTGASKGSIAASVVAQLLAGGATVIATTSKLDDSRLGFYRNLYRDNACFGAQLWVLPANMASYNDIDALVEWVGTEQTESLGPKSIHIKDALSPTLLFPFAAPRVGGDLSDAGARSEMEMKVLLWAVQRLIAGLSHIGADRDIAARLHVVLPGSPNRGMFGGDGAYGEAKAALDAVVSRWKAETSWAQRVSLAHALIGWTRGTGLMGHNDVIVDAVEEAGVTTYSTEQMASMLLDLCDVESKVAAAQEPVQADLTGGLAEADLDLSELAAKARDDAAEAPAEEETEEEAAGHTVSALPSPPRPVPASPAPEWADLDVDPADLIVIVGGAELGPYGSSRTRFEMEVDNELSAAGVLELAWTTGLITWEDDPQPGWYDTESGELVDESELVERYHDTVVERCGIREFVDDGAIDPDHASPLLVSVFLDKDFRFVVSSEADARAFVEFDPEHTVARPIPDSGDWEVIRKAGTEIRVPRKTKLSRTVGAQIPTGFDPTVWGISPDMATSIDRVALWNIVATVDAFLSSGFTPAELMRWVHPSLVASTQGTGMGGMTSMQTMYHGNLLGRSKPNDILQEVLPNVVAAHVMQSYVGGYGAMVHPVGACATAAVSVEEGVDKIRLGKAELVVAGGFDDLTLEAIIGFGDMAATADTEMMRAKGISDSKISRANDRRRLGFLEAEGGGTILLARGDLAVKMGLPVLAVVAYAQSFADGVHTSIPAPGLGALGAGRGGRDSVLARSLAKLGVGADDIAVISKHDTSTLANDPNETELHERLAASLGRSDGAPLFVISQKSLTGHAKGGAAVFQMIGLCQVLRDGVIPPNRSLDCVDDELATSAHFVWPRETLRLGEKYPLKAGLVTSLGFGHVSGLIALVHPQAFLATLTPEQRADYTAQAQERTLAGQRRLASAIAGGQPLYERPADRRFDHDHPEKAQEAAMLLDMASRLGENGVYQR</sequence>
<protein>
    <submittedName>
        <fullName evidence="8">Type I polyketide synthase</fullName>
    </submittedName>
</protein>
<dbReference type="Gene3D" id="3.90.25.70">
    <property type="match status" value="1"/>
</dbReference>
<dbReference type="RefSeq" id="WP_163722767.1">
    <property type="nucleotide sequence ID" value="NZ_AP022574.1"/>
</dbReference>
<keyword evidence="2" id="KW-0808">Transferase</keyword>
<dbReference type="PRINTS" id="PR01483">
    <property type="entry name" value="FASYNTHASE"/>
</dbReference>
<feature type="compositionally biased region" description="Low complexity" evidence="6">
    <location>
        <begin position="1765"/>
        <end position="1787"/>
    </location>
</feature>
<dbReference type="SUPFAM" id="SSF53901">
    <property type="entry name" value="Thiolase-like"/>
    <property type="match status" value="2"/>
</dbReference>
<dbReference type="InterPro" id="IPR016035">
    <property type="entry name" value="Acyl_Trfase/lysoPLipase"/>
</dbReference>
<feature type="domain" description="Ketosynthase family 3 (KS3)" evidence="7">
    <location>
        <begin position="2562"/>
        <end position="3017"/>
    </location>
</feature>
<feature type="compositionally biased region" description="Pro residues" evidence="6">
    <location>
        <begin position="2443"/>
        <end position="2453"/>
    </location>
</feature>
<dbReference type="SUPFAM" id="SSF51735">
    <property type="entry name" value="NAD(P)-binding Rossmann-fold domains"/>
    <property type="match status" value="1"/>
</dbReference>
<feature type="region of interest" description="Disordered" evidence="6">
    <location>
        <begin position="2417"/>
        <end position="2458"/>
    </location>
</feature>
<gene>
    <name evidence="8" type="ORF">MPSYJ_26890</name>
</gene>
<keyword evidence="4" id="KW-0521">NADP</keyword>
<name>A0A7I7MAG1_9MYCO</name>
<evidence type="ECO:0000256" key="1">
    <source>
        <dbReference type="ARBA" id="ARBA00005254"/>
    </source>
</evidence>
<dbReference type="Pfam" id="PF00698">
    <property type="entry name" value="Acyl_transf_1"/>
    <property type="match status" value="1"/>
</dbReference>
<dbReference type="InterPro" id="IPR001227">
    <property type="entry name" value="Ac_transferase_dom_sf"/>
</dbReference>
<dbReference type="GO" id="GO:0004318">
    <property type="term" value="F:enoyl-[acyl-carrier-protein] reductase (NADH) activity"/>
    <property type="evidence" value="ECO:0007669"/>
    <property type="project" value="InterPro"/>
</dbReference>
<dbReference type="InterPro" id="IPR020841">
    <property type="entry name" value="PKS_Beta-ketoAc_synthase_dom"/>
</dbReference>
<dbReference type="GO" id="GO:0006633">
    <property type="term" value="P:fatty acid biosynthetic process"/>
    <property type="evidence" value="ECO:0007669"/>
    <property type="project" value="InterPro"/>
</dbReference>
<dbReference type="SUPFAM" id="SSF54637">
    <property type="entry name" value="Thioesterase/thiol ester dehydrase-isomerase"/>
    <property type="match status" value="1"/>
</dbReference>
<dbReference type="PANTHER" id="PTHR10982:SF21">
    <property type="entry name" value="FATTY ACID SYNTHASE SUBUNIT BETA"/>
    <property type="match status" value="1"/>
</dbReference>
<dbReference type="Gene3D" id="3.40.47.10">
    <property type="match status" value="1"/>
</dbReference>
<proteinExistence type="inferred from homology"/>
<keyword evidence="3" id="KW-0378">Hydrolase</keyword>
<dbReference type="Gene3D" id="1.20.930.70">
    <property type="match status" value="1"/>
</dbReference>
<feature type="region of interest" description="Disordered" evidence="6">
    <location>
        <begin position="1203"/>
        <end position="1229"/>
    </location>
</feature>
<dbReference type="InterPro" id="IPR014031">
    <property type="entry name" value="Ketoacyl_synth_C"/>
</dbReference>
<dbReference type="InterPro" id="IPR016039">
    <property type="entry name" value="Thiolase-like"/>
</dbReference>
<dbReference type="GO" id="GO:0004312">
    <property type="term" value="F:fatty acid synthase activity"/>
    <property type="evidence" value="ECO:0007669"/>
    <property type="project" value="InterPro"/>
</dbReference>
<dbReference type="Gene3D" id="3.40.50.720">
    <property type="entry name" value="NAD(P)-binding Rossmann-like Domain"/>
    <property type="match status" value="1"/>
</dbReference>
<dbReference type="Gene3D" id="3.40.366.10">
    <property type="entry name" value="Malonyl-Coenzyme A Acyl Carrier Protein, domain 2"/>
    <property type="match status" value="3"/>
</dbReference>
<evidence type="ECO:0000313" key="8">
    <source>
        <dbReference type="EMBL" id="BBX69228.1"/>
    </source>
</evidence>
<dbReference type="InterPro" id="IPR055118">
    <property type="entry name" value="FAS-like_AT_central"/>
</dbReference>
<feature type="region of interest" description="Disordered" evidence="6">
    <location>
        <begin position="1751"/>
        <end position="1796"/>
    </location>
</feature>
<evidence type="ECO:0000256" key="2">
    <source>
        <dbReference type="ARBA" id="ARBA00022679"/>
    </source>
</evidence>
<dbReference type="Proteomes" id="UP000466514">
    <property type="component" value="Chromosome"/>
</dbReference>
<dbReference type="GO" id="GO:0005835">
    <property type="term" value="C:fatty acid synthase complex"/>
    <property type="evidence" value="ECO:0007669"/>
    <property type="project" value="InterPro"/>
</dbReference>
<dbReference type="FunFam" id="3.40.366.10:FF:000009">
    <property type="entry name" value="Fatty acid synthase Fas"/>
    <property type="match status" value="1"/>
</dbReference>
<comment type="similarity">
    <text evidence="1">Belongs to the enoyl-CoA hydratase/isomerase family.</text>
</comment>
<evidence type="ECO:0000259" key="7">
    <source>
        <dbReference type="PROSITE" id="PS52004"/>
    </source>
</evidence>
<dbReference type="Pfam" id="PF01575">
    <property type="entry name" value="MaoC_dehydratas"/>
    <property type="match status" value="1"/>
</dbReference>
<reference evidence="8 9" key="1">
    <citation type="journal article" date="2019" name="Emerg. Microbes Infect.">
        <title>Comprehensive subspecies identification of 175 nontuberculous mycobacteria species based on 7547 genomic profiles.</title>
        <authorList>
            <person name="Matsumoto Y."/>
            <person name="Kinjo T."/>
            <person name="Motooka D."/>
            <person name="Nabeya D."/>
            <person name="Jung N."/>
            <person name="Uechi K."/>
            <person name="Horii T."/>
            <person name="Iida T."/>
            <person name="Fujita J."/>
            <person name="Nakamura S."/>
        </authorList>
    </citation>
    <scope>NUCLEOTIDE SEQUENCE [LARGE SCALE GENOMIC DNA]</scope>
    <source>
        <strain evidence="8 9">JCM 13323</strain>
    </source>
</reference>
<dbReference type="InterPro" id="IPR002539">
    <property type="entry name" value="MaoC-like_dom"/>
</dbReference>
<dbReference type="PANTHER" id="PTHR10982">
    <property type="entry name" value="MALONYL COA-ACYL CARRIER PROTEIN TRANSACYLASE"/>
    <property type="match status" value="1"/>
</dbReference>
<dbReference type="Gene3D" id="3.10.129.10">
    <property type="entry name" value="Hotdog Thioesterase"/>
    <property type="match status" value="1"/>
</dbReference>
<dbReference type="InterPro" id="IPR014043">
    <property type="entry name" value="Acyl_transferase_dom"/>
</dbReference>
<dbReference type="SUPFAM" id="SSF51412">
    <property type="entry name" value="Inosine monophosphate dehydrogenase (IMPDH)"/>
    <property type="match status" value="1"/>
</dbReference>
<dbReference type="SUPFAM" id="SSF52151">
    <property type="entry name" value="FabD/lysophospholipase-like"/>
    <property type="match status" value="2"/>
</dbReference>
<dbReference type="InterPro" id="IPR014030">
    <property type="entry name" value="Ketoacyl_synth_N"/>
</dbReference>
<evidence type="ECO:0000256" key="5">
    <source>
        <dbReference type="ARBA" id="ARBA00023002"/>
    </source>
</evidence>
<dbReference type="CDD" id="cd03447">
    <property type="entry name" value="FAS_MaoC"/>
    <property type="match status" value="1"/>
</dbReference>
<dbReference type="InterPro" id="IPR036291">
    <property type="entry name" value="NAD(P)-bd_dom_sf"/>
</dbReference>
<dbReference type="CDD" id="cd08950">
    <property type="entry name" value="KR_fFAS_SDR_c_like"/>
    <property type="match status" value="1"/>
</dbReference>
<dbReference type="Gene3D" id="3.20.20.70">
    <property type="entry name" value="Aldolase class I"/>
    <property type="match status" value="1"/>
</dbReference>
<dbReference type="KEGG" id="mpsc:MPSYJ_26890"/>
<organism evidence="8 9">
    <name type="scientific">Mycolicibacterium psychrotolerans</name>
    <dbReference type="NCBI Taxonomy" id="216929"/>
    <lineage>
        <taxon>Bacteria</taxon>
        <taxon>Bacillati</taxon>
        <taxon>Actinomycetota</taxon>
        <taxon>Actinomycetes</taxon>
        <taxon>Mycobacteriales</taxon>
        <taxon>Mycobacteriaceae</taxon>
        <taxon>Mycolicibacterium</taxon>
    </lineage>
</organism>
<feature type="region of interest" description="Disordered" evidence="6">
    <location>
        <begin position="1"/>
        <end position="20"/>
    </location>
</feature>
<dbReference type="Pfam" id="PF08354">
    <property type="entry name" value="Fas1-AflB-like_hel"/>
    <property type="match status" value="1"/>
</dbReference>
<keyword evidence="5" id="KW-0560">Oxidoreductase</keyword>
<accession>A0A7I7MAG1</accession>
<evidence type="ECO:0000256" key="3">
    <source>
        <dbReference type="ARBA" id="ARBA00022801"/>
    </source>
</evidence>
<dbReference type="SMART" id="SM00825">
    <property type="entry name" value="PKS_KS"/>
    <property type="match status" value="1"/>
</dbReference>
<dbReference type="PROSITE" id="PS52004">
    <property type="entry name" value="KS3_2"/>
    <property type="match status" value="1"/>
</dbReference>